<protein>
    <submittedName>
        <fullName evidence="9">C4-dicarboxylate TRAP transporter large permease protein DctM</fullName>
    </submittedName>
</protein>
<evidence type="ECO:0000256" key="3">
    <source>
        <dbReference type="ARBA" id="ARBA00022519"/>
    </source>
</evidence>
<dbReference type="InterPro" id="IPR010656">
    <property type="entry name" value="DctM"/>
</dbReference>
<feature type="transmembrane region" description="Helical" evidence="7">
    <location>
        <begin position="12"/>
        <end position="40"/>
    </location>
</feature>
<dbReference type="InterPro" id="IPR004681">
    <property type="entry name" value="TRAP_DctM"/>
</dbReference>
<feature type="transmembrane region" description="Helical" evidence="7">
    <location>
        <begin position="225"/>
        <end position="251"/>
    </location>
</feature>
<dbReference type="PANTHER" id="PTHR33362:SF7">
    <property type="entry name" value="SLL1103 PROTEIN"/>
    <property type="match status" value="1"/>
</dbReference>
<evidence type="ECO:0000259" key="8">
    <source>
        <dbReference type="Pfam" id="PF06808"/>
    </source>
</evidence>
<feature type="domain" description="TRAP C4-dicarboxylate transport system permease DctM subunit" evidence="8">
    <location>
        <begin position="11"/>
        <end position="444"/>
    </location>
</feature>
<dbReference type="NCBIfam" id="TIGR00786">
    <property type="entry name" value="dctM"/>
    <property type="match status" value="1"/>
</dbReference>
<dbReference type="Proteomes" id="UP000265341">
    <property type="component" value="Unassembled WGS sequence"/>
</dbReference>
<sequence>MSFEVMAPLMFVGLVLFLLLGYPVAFSLGAVGLLFGWIGVQYDFIQPVFLQNIPLRIFDTLKNQTLLAIPFFTFMGLILERSGMAEELLDTVGQLFGRLRGGVAFAVILVGAVLAATTGVVAASVIAMGLISLPVMLRHGYSPRVASGVIAASGTLAQIIPPSLVLIIMADQLGVSVGDMYRGAFVPGFILTGLYLGYVVLISLINPKAVPGLPEEARTHRGSALAWRVLTVMIPPLVLIFLVLGTIFLGVATPTEGGAMGAVGALILALARRRLSLKVLIQAMEATARLTSFVTFILVGSRIFSLVFVGVDGDRWVENLLETALPDNPIAFLLIINLIVFLIAFFLDFFEIAFIIIPLILPAVTGIMEGLYPEDYKIGLYWFGVMLGVNLQTSFMHPPFGFALFYLRSVAPPSLKTSDIYWGAVPFVVIQVIMVLIVLFNPWLVTNWLAK</sequence>
<feature type="transmembrane region" description="Helical" evidence="7">
    <location>
        <begin position="103"/>
        <end position="133"/>
    </location>
</feature>
<feature type="transmembrane region" description="Helical" evidence="7">
    <location>
        <begin position="329"/>
        <end position="347"/>
    </location>
</feature>
<feature type="transmembrane region" description="Helical" evidence="7">
    <location>
        <begin position="287"/>
        <end position="309"/>
    </location>
</feature>
<feature type="transmembrane region" description="Helical" evidence="7">
    <location>
        <begin position="419"/>
        <end position="444"/>
    </location>
</feature>
<evidence type="ECO:0000313" key="10">
    <source>
        <dbReference type="Proteomes" id="UP000265341"/>
    </source>
</evidence>
<comment type="caution">
    <text evidence="9">The sequence shown here is derived from an EMBL/GenBank/DDBJ whole genome shotgun (WGS) entry which is preliminary data.</text>
</comment>
<organism evidence="9 10">
    <name type="scientific">Calidithermus roseus</name>
    <dbReference type="NCBI Taxonomy" id="1644118"/>
    <lineage>
        <taxon>Bacteria</taxon>
        <taxon>Thermotogati</taxon>
        <taxon>Deinococcota</taxon>
        <taxon>Deinococci</taxon>
        <taxon>Thermales</taxon>
        <taxon>Thermaceae</taxon>
        <taxon>Calidithermus</taxon>
    </lineage>
</organism>
<keyword evidence="5 7" id="KW-1133">Transmembrane helix</keyword>
<feature type="transmembrane region" description="Helical" evidence="7">
    <location>
        <begin position="257"/>
        <end position="275"/>
    </location>
</feature>
<reference evidence="9 10" key="1">
    <citation type="submission" date="2018-08" db="EMBL/GenBank/DDBJ databases">
        <title>Meiothermus roseus NBRC 110900 genome sequencing project.</title>
        <authorList>
            <person name="Da Costa M.S."/>
            <person name="Albuquerque L."/>
            <person name="Raposo P."/>
            <person name="Froufe H.J.C."/>
            <person name="Barroso C.S."/>
            <person name="Egas C."/>
        </authorList>
    </citation>
    <scope>NUCLEOTIDE SEQUENCE [LARGE SCALE GENOMIC DNA]</scope>
    <source>
        <strain evidence="9 10">NBRC 110900</strain>
    </source>
</reference>
<dbReference type="PIRSF" id="PIRSF006066">
    <property type="entry name" value="HI0050"/>
    <property type="match status" value="1"/>
</dbReference>
<feature type="transmembrane region" description="Helical" evidence="7">
    <location>
        <begin position="181"/>
        <end position="205"/>
    </location>
</feature>
<keyword evidence="4 7" id="KW-0812">Transmembrane</keyword>
<keyword evidence="10" id="KW-1185">Reference proteome</keyword>
<keyword evidence="6 7" id="KW-0472">Membrane</keyword>
<feature type="transmembrane region" description="Helical" evidence="7">
    <location>
        <begin position="145"/>
        <end position="169"/>
    </location>
</feature>
<proteinExistence type="predicted"/>
<evidence type="ECO:0000256" key="5">
    <source>
        <dbReference type="ARBA" id="ARBA00022989"/>
    </source>
</evidence>
<dbReference type="EMBL" id="QWLA01000034">
    <property type="protein sequence ID" value="RIH86059.1"/>
    <property type="molecule type" value="Genomic_DNA"/>
</dbReference>
<dbReference type="OrthoDB" id="9785600at2"/>
<dbReference type="PANTHER" id="PTHR33362">
    <property type="entry name" value="SIALIC ACID TRAP TRANSPORTER PERMEASE PROTEIN SIAT-RELATED"/>
    <property type="match status" value="1"/>
</dbReference>
<dbReference type="Pfam" id="PF06808">
    <property type="entry name" value="DctM"/>
    <property type="match status" value="1"/>
</dbReference>
<comment type="subcellular location">
    <subcellularLocation>
        <location evidence="1">Cell inner membrane</location>
        <topology evidence="1">Multi-pass membrane protein</topology>
    </subcellularLocation>
</comment>
<keyword evidence="3" id="KW-0997">Cell inner membrane</keyword>
<dbReference type="AlphaFoldDB" id="A0A399ESN5"/>
<dbReference type="GO" id="GO:0005886">
    <property type="term" value="C:plasma membrane"/>
    <property type="evidence" value="ECO:0007669"/>
    <property type="project" value="UniProtKB-SubCell"/>
</dbReference>
<evidence type="ECO:0000256" key="4">
    <source>
        <dbReference type="ARBA" id="ARBA00022692"/>
    </source>
</evidence>
<evidence type="ECO:0000256" key="1">
    <source>
        <dbReference type="ARBA" id="ARBA00004429"/>
    </source>
</evidence>
<name>A0A399ESN5_9DEIN</name>
<evidence type="ECO:0000256" key="2">
    <source>
        <dbReference type="ARBA" id="ARBA00022475"/>
    </source>
</evidence>
<feature type="transmembrane region" description="Helical" evidence="7">
    <location>
        <begin position="61"/>
        <end position="79"/>
    </location>
</feature>
<accession>A0A399ESN5</accession>
<dbReference type="GO" id="GO:0022857">
    <property type="term" value="F:transmembrane transporter activity"/>
    <property type="evidence" value="ECO:0007669"/>
    <property type="project" value="TreeGrafter"/>
</dbReference>
<feature type="transmembrane region" description="Helical" evidence="7">
    <location>
        <begin position="378"/>
        <end position="407"/>
    </location>
</feature>
<gene>
    <name evidence="9" type="primary">dctM_2</name>
    <name evidence="9" type="ORF">Mrose_01946</name>
</gene>
<evidence type="ECO:0000256" key="7">
    <source>
        <dbReference type="SAM" id="Phobius"/>
    </source>
</evidence>
<evidence type="ECO:0000313" key="9">
    <source>
        <dbReference type="EMBL" id="RIH86059.1"/>
    </source>
</evidence>
<keyword evidence="2" id="KW-1003">Cell membrane</keyword>
<dbReference type="RefSeq" id="WP_119277793.1">
    <property type="nucleotide sequence ID" value="NZ_QWLA01000034.1"/>
</dbReference>
<evidence type="ECO:0000256" key="6">
    <source>
        <dbReference type="ARBA" id="ARBA00023136"/>
    </source>
</evidence>